<dbReference type="SUPFAM" id="SSF81301">
    <property type="entry name" value="Nucleotidyltransferase"/>
    <property type="match status" value="1"/>
</dbReference>
<dbReference type="EMBL" id="CDMZ01003875">
    <property type="protein sequence ID" value="CEM47902.1"/>
    <property type="molecule type" value="Genomic_DNA"/>
</dbReference>
<reference evidence="3" key="1">
    <citation type="submission" date="2014-11" db="EMBL/GenBank/DDBJ databases">
        <authorList>
            <person name="Otto D Thomas"/>
            <person name="Naeem Raeece"/>
        </authorList>
    </citation>
    <scope>NUCLEOTIDE SEQUENCE</scope>
</reference>
<dbReference type="InterPro" id="IPR013087">
    <property type="entry name" value="Znf_C2H2_type"/>
</dbReference>
<proteinExistence type="predicted"/>
<dbReference type="SUPFAM" id="SSF81631">
    <property type="entry name" value="PAP/OAS1 substrate-binding domain"/>
    <property type="match status" value="1"/>
</dbReference>
<evidence type="ECO:0000256" key="1">
    <source>
        <dbReference type="SAM" id="MobiDB-lite"/>
    </source>
</evidence>
<feature type="domain" description="C2H2-type" evidence="2">
    <location>
        <begin position="5"/>
        <end position="28"/>
    </location>
</feature>
<dbReference type="AlphaFoldDB" id="A0A0G4HU87"/>
<name>A0A0G4HU87_9ALVE</name>
<accession>A0A0G4HU87</accession>
<feature type="region of interest" description="Disordered" evidence="1">
    <location>
        <begin position="383"/>
        <end position="409"/>
    </location>
</feature>
<sequence length="409" mass="46244">MPFACLIAGCMETFSQWTEAQYHMSAAHNYSASKASKNESISKYRDLTAGTAQPAPGPPVQPPKSRSTWIGKDAPTPLFNQIMLLPPKQRSLEISELRKSAEAQRANVETAARAFVNLMKAHGVTAYEHGSWVQGIALPDSDCDISCPEDRDLRRTRQVLQREGRKLGLFIDQDISDWRILLEHEPTGVQLDVTQRAYVSDEPYWKGEHVSSVLKGAKDPVAFREAVLLVKLWVKKHSQQMKPKDGYPNTYTFLLLFIWFCTHRQPRPVLPVIGCYAAEVVPGRGVWKYWMENGKRGEEASVPPEILVAEFLLFLQSDLYGHEISFDRADRLYMADQRDNNSKTWQVFEPFTFDRKCSARMWMEKRRTIIGNARVDRALILNSSSPDSHSQSSSGPSAGPPTSMLVQGR</sequence>
<evidence type="ECO:0000259" key="2">
    <source>
        <dbReference type="PROSITE" id="PS00028"/>
    </source>
</evidence>
<organism evidence="3">
    <name type="scientific">Chromera velia CCMP2878</name>
    <dbReference type="NCBI Taxonomy" id="1169474"/>
    <lineage>
        <taxon>Eukaryota</taxon>
        <taxon>Sar</taxon>
        <taxon>Alveolata</taxon>
        <taxon>Colpodellida</taxon>
        <taxon>Chromeraceae</taxon>
        <taxon>Chromera</taxon>
    </lineage>
</organism>
<feature type="compositionally biased region" description="Low complexity" evidence="1">
    <location>
        <begin position="383"/>
        <end position="403"/>
    </location>
</feature>
<evidence type="ECO:0000313" key="3">
    <source>
        <dbReference type="EMBL" id="CEM47902.1"/>
    </source>
</evidence>
<gene>
    <name evidence="3" type="ORF">Cvel_8572</name>
</gene>
<dbReference type="PROSITE" id="PS00028">
    <property type="entry name" value="ZINC_FINGER_C2H2_1"/>
    <property type="match status" value="1"/>
</dbReference>
<protein>
    <recommendedName>
        <fullName evidence="2">C2H2-type domain-containing protein</fullName>
    </recommendedName>
</protein>
<dbReference type="Gene3D" id="1.10.1410.10">
    <property type="match status" value="1"/>
</dbReference>
<dbReference type="PhylomeDB" id="A0A0G4HU87"/>
<dbReference type="InterPro" id="IPR043519">
    <property type="entry name" value="NT_sf"/>
</dbReference>
<dbReference type="VEuPathDB" id="CryptoDB:Cvel_8572"/>